<keyword evidence="2" id="KW-0812">Transmembrane</keyword>
<reference evidence="3" key="1">
    <citation type="submission" date="2021-10" db="EMBL/GenBank/DDBJ databases">
        <title>Tropical sea cucumber genome reveals ecological adaptation and Cuvierian tubules defense mechanism.</title>
        <authorList>
            <person name="Chen T."/>
        </authorList>
    </citation>
    <scope>NUCLEOTIDE SEQUENCE</scope>
    <source>
        <strain evidence="3">Nanhai2018</strain>
        <tissue evidence="3">Muscle</tissue>
    </source>
</reference>
<keyword evidence="1" id="KW-0175">Coiled coil</keyword>
<dbReference type="InterPro" id="IPR051856">
    <property type="entry name" value="CSR-E3_Ligase_Protein"/>
</dbReference>
<keyword evidence="4" id="KW-1185">Reference proteome</keyword>
<dbReference type="Proteomes" id="UP001152320">
    <property type="component" value="Chromosome 9"/>
</dbReference>
<organism evidence="3 4">
    <name type="scientific">Holothuria leucospilota</name>
    <name type="common">Black long sea cucumber</name>
    <name type="synonym">Mertensiothuria leucospilota</name>
    <dbReference type="NCBI Taxonomy" id="206669"/>
    <lineage>
        <taxon>Eukaryota</taxon>
        <taxon>Metazoa</taxon>
        <taxon>Echinodermata</taxon>
        <taxon>Eleutherozoa</taxon>
        <taxon>Echinozoa</taxon>
        <taxon>Holothuroidea</taxon>
        <taxon>Aspidochirotacea</taxon>
        <taxon>Aspidochirotida</taxon>
        <taxon>Holothuriidae</taxon>
        <taxon>Holothuria</taxon>
    </lineage>
</organism>
<protein>
    <submittedName>
        <fullName evidence="3">E3 ubiquitin-protein ligase DCST1</fullName>
    </submittedName>
</protein>
<comment type="caution">
    <text evidence="3">The sequence shown here is derived from an EMBL/GenBank/DDBJ whole genome shotgun (WGS) entry which is preliminary data.</text>
</comment>
<keyword evidence="2" id="KW-1133">Transmembrane helix</keyword>
<dbReference type="PANTHER" id="PTHR21041:SF17">
    <property type="entry name" value="E3 UBIQUITIN-PROTEIN LIGASE DCST1"/>
    <property type="match status" value="1"/>
</dbReference>
<evidence type="ECO:0000256" key="2">
    <source>
        <dbReference type="SAM" id="Phobius"/>
    </source>
</evidence>
<sequence>MKAVLIPQTEIPLLRKNMLKEDIKLLAKNVKSEFEKIEQEVEGKARRRGKRSSNPKKIEEDFEKKLDFQCEDMFSVAKAKCRQRLRDVYQRCLDKIPLPGVELVLCLPMKAEFVCEIIGFVTKVCDASDVKTDHLGKEYLKAKEKMGELDEMFRANIKWQEKVKYEVNKRKVWFDVALKLVTSLLSFTFLLVFLRRDISERHVNFIDIPFLNLYP</sequence>
<evidence type="ECO:0000256" key="1">
    <source>
        <dbReference type="SAM" id="Coils"/>
    </source>
</evidence>
<proteinExistence type="predicted"/>
<dbReference type="OrthoDB" id="5985669at2759"/>
<feature type="transmembrane region" description="Helical" evidence="2">
    <location>
        <begin position="172"/>
        <end position="194"/>
    </location>
</feature>
<gene>
    <name evidence="3" type="ORF">HOLleu_19358</name>
</gene>
<evidence type="ECO:0000313" key="3">
    <source>
        <dbReference type="EMBL" id="KAJ8035624.1"/>
    </source>
</evidence>
<dbReference type="EMBL" id="JAIZAY010000009">
    <property type="protein sequence ID" value="KAJ8035624.1"/>
    <property type="molecule type" value="Genomic_DNA"/>
</dbReference>
<keyword evidence="2" id="KW-0472">Membrane</keyword>
<feature type="coiled-coil region" evidence="1">
    <location>
        <begin position="20"/>
        <end position="47"/>
    </location>
</feature>
<dbReference type="AlphaFoldDB" id="A0A9Q1H745"/>
<dbReference type="PANTHER" id="PTHR21041">
    <property type="entry name" value="DENDRITIC CELL-SPECIFIC TRANSMEMBRANE PROTEIN"/>
    <property type="match status" value="1"/>
</dbReference>
<evidence type="ECO:0000313" key="4">
    <source>
        <dbReference type="Proteomes" id="UP001152320"/>
    </source>
</evidence>
<name>A0A9Q1H745_HOLLE</name>
<accession>A0A9Q1H745</accession>